<feature type="domain" description="TonB-dependent receptor-like beta-barrel" evidence="10">
    <location>
        <begin position="528"/>
        <end position="1099"/>
    </location>
</feature>
<dbReference type="SUPFAM" id="SSF49464">
    <property type="entry name" value="Carboxypeptidase regulatory domain-like"/>
    <property type="match status" value="1"/>
</dbReference>
<dbReference type="PROSITE" id="PS52016">
    <property type="entry name" value="TONB_DEPENDENT_REC_3"/>
    <property type="match status" value="1"/>
</dbReference>
<reference evidence="13" key="1">
    <citation type="submission" date="2017-04" db="EMBL/GenBank/DDBJ databases">
        <authorList>
            <person name="Varghese N."/>
            <person name="Submissions S."/>
        </authorList>
    </citation>
    <scope>NUCLEOTIDE SEQUENCE [LARGE SCALE GENOMIC DNA]</scope>
    <source>
        <strain evidence="13">DSM 19835</strain>
    </source>
</reference>
<dbReference type="OrthoDB" id="9768177at2"/>
<comment type="similarity">
    <text evidence="8 9">Belongs to the TonB-dependent receptor family.</text>
</comment>
<dbReference type="RefSeq" id="WP_085496401.1">
    <property type="nucleotide sequence ID" value="NZ_FXAO01000001.1"/>
</dbReference>
<dbReference type="NCBIfam" id="TIGR04056">
    <property type="entry name" value="OMP_RagA_SusC"/>
    <property type="match status" value="1"/>
</dbReference>
<evidence type="ECO:0000256" key="7">
    <source>
        <dbReference type="ARBA" id="ARBA00023237"/>
    </source>
</evidence>
<evidence type="ECO:0000256" key="1">
    <source>
        <dbReference type="ARBA" id="ARBA00004571"/>
    </source>
</evidence>
<dbReference type="InterPro" id="IPR012910">
    <property type="entry name" value="Plug_dom"/>
</dbReference>
<dbReference type="Gene3D" id="2.40.170.20">
    <property type="entry name" value="TonB-dependent receptor, beta-barrel domain"/>
    <property type="match status" value="1"/>
</dbReference>
<dbReference type="Proteomes" id="UP000193420">
    <property type="component" value="Unassembled WGS sequence"/>
</dbReference>
<evidence type="ECO:0000313" key="12">
    <source>
        <dbReference type="EMBL" id="SMG13994.1"/>
    </source>
</evidence>
<dbReference type="SUPFAM" id="SSF56935">
    <property type="entry name" value="Porins"/>
    <property type="match status" value="1"/>
</dbReference>
<evidence type="ECO:0000256" key="4">
    <source>
        <dbReference type="ARBA" id="ARBA00022692"/>
    </source>
</evidence>
<keyword evidence="4 8" id="KW-0812">Transmembrane</keyword>
<evidence type="ECO:0000256" key="8">
    <source>
        <dbReference type="PROSITE-ProRule" id="PRU01360"/>
    </source>
</evidence>
<dbReference type="InterPro" id="IPR000531">
    <property type="entry name" value="Beta-barrel_TonB"/>
</dbReference>
<protein>
    <submittedName>
        <fullName evidence="12">TonB-linked outer membrane protein, SusC/RagA family</fullName>
    </submittedName>
</protein>
<sequence length="1131" mass="126493">MKNNLNRAGFPYGKMLFIFIMRTFIFLFCATLFALTPVDVVSQNSKIKIEEDKILSVDQVFDLIMEQTEYRFFYEEGIFKDYPKVHLRKGVIRTNKLLKESLSQSNLNITVTANDAILIKKNPQKIIEEEQAEYQVSGTITDQDGQPLPGASVVEKGTDNGTQSDFDGVFGITVSHGGILEISYVGFLTQRITITQDETIKVQLLEDTASLEEVIVIGYGTAVKKDLTGAVSSFDQKAVDRQPSATNLTELMRGSLPGLNVGTSTGPSGESSIVVRGITSLGADNSPLLVVDDVIYQGNISSINPADIESVNVLKDASASSIYGSRAASGVIIITTKKGKEGKPIINLRSSTGFAHAGLMQEVYGPDNFLDYKGDVFDQMVPKENGYYSNPNNLPSGVTINDWLEYDGLGGTSTDPNLIWYDRLELNQVEKDNIAAGNTLDWKDLVYQTGLRLNNTISVSGKSDRVSYYGSLGHVKNEGIILFQESESLRGRLNIESKISNALTIGLNMQTLHLKQPTGIPGSGSYEVQSPFGSLFYDDGEIKHLPYDDALSSNPFLYTYRDNYFRQREYFTNLYAKLSLPLGFSYRVNWSNRSNFVQDYRFRPAIATLGDGGDLGSRSDQFENRWMVDNIVNWKKSFDDHNFDLTLLYNIEEAKTYESTQSNSIFSPNDNLSYHNLGIGENPVVGSNDTRATADAMMARLAYNFHNRYYVTAAVRRDGYSAFGANNPYATFPSIGLRWRLSDENFLKSESMNDLSLRASWGKNGNREIGIYSALSRLEGTNYIYDRSTVVGINATDLANLGLKWETTETYDVALEFSLFGSRVSGTLEYYQGVTNDLLLNRSLPILTGYTGVFANLGEVENKGFEISLNTVNIESGNFSWRSGLVLSHNRNKIKSLYGDMEDVLDGEGNVIGQKEKDDIGNDWYIGHAIDEIFDYKILGIWQLGEEDEATVYGRQPGDVKLMDVNDDGVINFDDQVFQGNKTPRYRASLRNDFVYKNFDFSIFANALLGHKGSNNEHFNFRVQQQRLNKIVTPYWTPDNPTNEWARLSSKNSSPATDWYDDKSFIRIQNISMGYTFPQKLADKLKIQSLRLYANVQNLPAFSLGGWEYGWDVETGQATPLITAIGFDLTF</sequence>
<evidence type="ECO:0000256" key="5">
    <source>
        <dbReference type="ARBA" id="ARBA00023077"/>
    </source>
</evidence>
<accession>A0A1X7IHU5</accession>
<dbReference type="Gene3D" id="2.170.130.10">
    <property type="entry name" value="TonB-dependent receptor, plug domain"/>
    <property type="match status" value="1"/>
</dbReference>
<evidence type="ECO:0000259" key="11">
    <source>
        <dbReference type="Pfam" id="PF07715"/>
    </source>
</evidence>
<keyword evidence="2 8" id="KW-0813">Transport</keyword>
<organism evidence="12 13">
    <name type="scientific">Arenibacter troitsensis</name>
    <dbReference type="NCBI Taxonomy" id="188872"/>
    <lineage>
        <taxon>Bacteria</taxon>
        <taxon>Pseudomonadati</taxon>
        <taxon>Bacteroidota</taxon>
        <taxon>Flavobacteriia</taxon>
        <taxon>Flavobacteriales</taxon>
        <taxon>Flavobacteriaceae</taxon>
        <taxon>Arenibacter</taxon>
    </lineage>
</organism>
<gene>
    <name evidence="12" type="ORF">SAMN03080602_00837</name>
</gene>
<dbReference type="InterPro" id="IPR036942">
    <property type="entry name" value="Beta-barrel_TonB_sf"/>
</dbReference>
<evidence type="ECO:0000256" key="2">
    <source>
        <dbReference type="ARBA" id="ARBA00022448"/>
    </source>
</evidence>
<feature type="domain" description="TonB-dependent receptor plug" evidence="11">
    <location>
        <begin position="224"/>
        <end position="331"/>
    </location>
</feature>
<keyword evidence="13" id="KW-1185">Reference proteome</keyword>
<proteinExistence type="inferred from homology"/>
<keyword evidence="6 8" id="KW-0472">Membrane</keyword>
<dbReference type="InterPro" id="IPR039426">
    <property type="entry name" value="TonB-dep_rcpt-like"/>
</dbReference>
<name>A0A1X7IHU5_9FLAO</name>
<evidence type="ECO:0000256" key="6">
    <source>
        <dbReference type="ARBA" id="ARBA00023136"/>
    </source>
</evidence>
<dbReference type="Pfam" id="PF13715">
    <property type="entry name" value="CarbopepD_reg_2"/>
    <property type="match status" value="1"/>
</dbReference>
<evidence type="ECO:0000259" key="10">
    <source>
        <dbReference type="Pfam" id="PF00593"/>
    </source>
</evidence>
<dbReference type="Pfam" id="PF00593">
    <property type="entry name" value="TonB_dep_Rec_b-barrel"/>
    <property type="match status" value="1"/>
</dbReference>
<evidence type="ECO:0000256" key="3">
    <source>
        <dbReference type="ARBA" id="ARBA00022452"/>
    </source>
</evidence>
<dbReference type="InterPro" id="IPR008969">
    <property type="entry name" value="CarboxyPept-like_regulatory"/>
</dbReference>
<keyword evidence="7 8" id="KW-0998">Cell outer membrane</keyword>
<dbReference type="STRING" id="188872.SAMN03080602_00837"/>
<keyword evidence="3 8" id="KW-1134">Transmembrane beta strand</keyword>
<dbReference type="InterPro" id="IPR023996">
    <property type="entry name" value="TonB-dep_OMP_SusC/RagA"/>
</dbReference>
<comment type="subcellular location">
    <subcellularLocation>
        <location evidence="1 8">Cell outer membrane</location>
        <topology evidence="1 8">Multi-pass membrane protein</topology>
    </subcellularLocation>
</comment>
<dbReference type="NCBIfam" id="TIGR04057">
    <property type="entry name" value="SusC_RagA_signa"/>
    <property type="match status" value="1"/>
</dbReference>
<dbReference type="InterPro" id="IPR037066">
    <property type="entry name" value="Plug_dom_sf"/>
</dbReference>
<dbReference type="EMBL" id="FXAO01000001">
    <property type="protein sequence ID" value="SMG13994.1"/>
    <property type="molecule type" value="Genomic_DNA"/>
</dbReference>
<dbReference type="Pfam" id="PF07715">
    <property type="entry name" value="Plug"/>
    <property type="match status" value="1"/>
</dbReference>
<dbReference type="Gene3D" id="2.60.40.1120">
    <property type="entry name" value="Carboxypeptidase-like, regulatory domain"/>
    <property type="match status" value="1"/>
</dbReference>
<dbReference type="InterPro" id="IPR023997">
    <property type="entry name" value="TonB-dep_OMP_SusC/RagA_CS"/>
</dbReference>
<evidence type="ECO:0000313" key="13">
    <source>
        <dbReference type="Proteomes" id="UP000193420"/>
    </source>
</evidence>
<dbReference type="GO" id="GO:0009279">
    <property type="term" value="C:cell outer membrane"/>
    <property type="evidence" value="ECO:0007669"/>
    <property type="project" value="UniProtKB-SubCell"/>
</dbReference>
<evidence type="ECO:0000256" key="9">
    <source>
        <dbReference type="RuleBase" id="RU003357"/>
    </source>
</evidence>
<dbReference type="AlphaFoldDB" id="A0A1X7IHU5"/>
<keyword evidence="5 9" id="KW-0798">TonB box</keyword>